<dbReference type="EMBL" id="BPQM01000093">
    <property type="protein sequence ID" value="GJD80378.1"/>
    <property type="molecule type" value="Genomic_DNA"/>
</dbReference>
<evidence type="ECO:0000256" key="1">
    <source>
        <dbReference type="SAM" id="MobiDB-lite"/>
    </source>
</evidence>
<feature type="region of interest" description="Disordered" evidence="1">
    <location>
        <begin position="38"/>
        <end position="82"/>
    </location>
</feature>
<evidence type="ECO:0000313" key="4">
    <source>
        <dbReference type="Proteomes" id="UP001055108"/>
    </source>
</evidence>
<accession>A0AA37HRA7</accession>
<keyword evidence="4" id="KW-1185">Reference proteome</keyword>
<evidence type="ECO:0000256" key="2">
    <source>
        <dbReference type="SAM" id="SignalP"/>
    </source>
</evidence>
<organism evidence="3 4">
    <name type="scientific">Methylobacterium gregans</name>
    <dbReference type="NCBI Taxonomy" id="374424"/>
    <lineage>
        <taxon>Bacteria</taxon>
        <taxon>Pseudomonadati</taxon>
        <taxon>Pseudomonadota</taxon>
        <taxon>Alphaproteobacteria</taxon>
        <taxon>Hyphomicrobiales</taxon>
        <taxon>Methylobacteriaceae</taxon>
        <taxon>Methylobacterium</taxon>
    </lineage>
</organism>
<name>A0AA37HRA7_9HYPH</name>
<dbReference type="RefSeq" id="WP_238304233.1">
    <property type="nucleotide sequence ID" value="NZ_BPQM01000093.1"/>
</dbReference>
<reference evidence="3" key="1">
    <citation type="journal article" date="2016" name="Front. Microbiol.">
        <title>Genome Sequence of the Piezophilic, Mesophilic Sulfate-Reducing Bacterium Desulfovibrio indicus J2T.</title>
        <authorList>
            <person name="Cao J."/>
            <person name="Maignien L."/>
            <person name="Shao Z."/>
            <person name="Alain K."/>
            <person name="Jebbar M."/>
        </authorList>
    </citation>
    <scope>NUCLEOTIDE SEQUENCE</scope>
    <source>
        <strain evidence="3">NBRC 103626</strain>
    </source>
</reference>
<reference evidence="3" key="2">
    <citation type="submission" date="2021-08" db="EMBL/GenBank/DDBJ databases">
        <authorList>
            <person name="Tani A."/>
            <person name="Ola A."/>
            <person name="Ogura Y."/>
            <person name="Katsura K."/>
            <person name="Hayashi T."/>
        </authorList>
    </citation>
    <scope>NUCLEOTIDE SEQUENCE</scope>
    <source>
        <strain evidence="3">NBRC 103626</strain>
    </source>
</reference>
<sequence>MRMIPALAGLLLMTAPALATPCADEIVTLEKRLDSAGAAQVTGTVPPGGPASSNSDKALDKAPNVKPSDPNSKSTAAGVNEARKLVEKARAEDKAGNADACRDTILKAKEKAGALP</sequence>
<evidence type="ECO:0000313" key="3">
    <source>
        <dbReference type="EMBL" id="GJD80378.1"/>
    </source>
</evidence>
<dbReference type="Proteomes" id="UP001055108">
    <property type="component" value="Unassembled WGS sequence"/>
</dbReference>
<proteinExistence type="predicted"/>
<feature type="chain" id="PRO_5041291408" evidence="2">
    <location>
        <begin position="20"/>
        <end position="116"/>
    </location>
</feature>
<protein>
    <submittedName>
        <fullName evidence="3">Uncharacterized protein</fullName>
    </submittedName>
</protein>
<gene>
    <name evidence="3" type="ORF">NBEOAGPD_3619</name>
</gene>
<feature type="signal peptide" evidence="2">
    <location>
        <begin position="1"/>
        <end position="19"/>
    </location>
</feature>
<keyword evidence="2" id="KW-0732">Signal</keyword>
<comment type="caution">
    <text evidence="3">The sequence shown here is derived from an EMBL/GenBank/DDBJ whole genome shotgun (WGS) entry which is preliminary data.</text>
</comment>
<dbReference type="AlphaFoldDB" id="A0AA37HRA7"/>